<evidence type="ECO:0000313" key="8">
    <source>
        <dbReference type="Proteomes" id="UP000653305"/>
    </source>
</evidence>
<evidence type="ECO:0000313" key="7">
    <source>
        <dbReference type="EMBL" id="GFP83600.1"/>
    </source>
</evidence>
<dbReference type="EMBL" id="BMAC01000066">
    <property type="protein sequence ID" value="GFP83600.1"/>
    <property type="molecule type" value="Genomic_DNA"/>
</dbReference>
<evidence type="ECO:0000256" key="5">
    <source>
        <dbReference type="ARBA" id="ARBA00023242"/>
    </source>
</evidence>
<dbReference type="SUPFAM" id="SSF55455">
    <property type="entry name" value="SRF-like"/>
    <property type="match status" value="1"/>
</dbReference>
<dbReference type="GO" id="GO:0046983">
    <property type="term" value="F:protein dimerization activity"/>
    <property type="evidence" value="ECO:0007669"/>
    <property type="project" value="InterPro"/>
</dbReference>
<dbReference type="InterPro" id="IPR002100">
    <property type="entry name" value="TF_MADSbox"/>
</dbReference>
<dbReference type="Proteomes" id="UP000653305">
    <property type="component" value="Unassembled WGS sequence"/>
</dbReference>
<keyword evidence="5" id="KW-0539">Nucleus</keyword>
<dbReference type="InterPro" id="IPR036879">
    <property type="entry name" value="TF_MADSbox_sf"/>
</dbReference>
<comment type="caution">
    <text evidence="7">The sequence shown here is derived from an EMBL/GenBank/DDBJ whole genome shotgun (WGS) entry which is preliminary data.</text>
</comment>
<name>A0A830B7F1_9LAMI</name>
<dbReference type="OrthoDB" id="1898716at2759"/>
<gene>
    <name evidence="7" type="ORF">PHJA_000503400</name>
</gene>
<dbReference type="PRINTS" id="PR00404">
    <property type="entry name" value="MADSDOMAIN"/>
</dbReference>
<comment type="subcellular location">
    <subcellularLocation>
        <location evidence="1">Nucleus</location>
    </subcellularLocation>
</comment>
<evidence type="ECO:0000256" key="3">
    <source>
        <dbReference type="ARBA" id="ARBA00023125"/>
    </source>
</evidence>
<keyword evidence="8" id="KW-1185">Reference proteome</keyword>
<accession>A0A830B7F1</accession>
<dbReference type="GO" id="GO:0003677">
    <property type="term" value="F:DNA binding"/>
    <property type="evidence" value="ECO:0007669"/>
    <property type="project" value="UniProtKB-KW"/>
</dbReference>
<evidence type="ECO:0000259" key="6">
    <source>
        <dbReference type="PROSITE" id="PS50066"/>
    </source>
</evidence>
<dbReference type="SMART" id="SM00432">
    <property type="entry name" value="MADS"/>
    <property type="match status" value="1"/>
</dbReference>
<keyword evidence="4" id="KW-0804">Transcription</keyword>
<dbReference type="Gene3D" id="3.40.1810.10">
    <property type="entry name" value="Transcription factor, MADS-box"/>
    <property type="match status" value="1"/>
</dbReference>
<dbReference type="PROSITE" id="PS50066">
    <property type="entry name" value="MADS_BOX_2"/>
    <property type="match status" value="1"/>
</dbReference>
<dbReference type="PANTHER" id="PTHR48019">
    <property type="entry name" value="SERUM RESPONSE FACTOR HOMOLOG"/>
    <property type="match status" value="1"/>
</dbReference>
<protein>
    <submittedName>
        <fullName evidence="7">Mads-box protein ggm13</fullName>
    </submittedName>
</protein>
<reference evidence="7" key="1">
    <citation type="submission" date="2020-07" db="EMBL/GenBank/DDBJ databases">
        <title>Ethylene signaling mediates host invasion by parasitic plants.</title>
        <authorList>
            <person name="Yoshida S."/>
        </authorList>
    </citation>
    <scope>NUCLEOTIDE SEQUENCE</scope>
    <source>
        <strain evidence="7">Okayama</strain>
    </source>
</reference>
<dbReference type="AlphaFoldDB" id="A0A830B7F1"/>
<evidence type="ECO:0000256" key="1">
    <source>
        <dbReference type="ARBA" id="ARBA00004123"/>
    </source>
</evidence>
<keyword evidence="3" id="KW-0238">DNA-binding</keyword>
<feature type="domain" description="MADS-box" evidence="6">
    <location>
        <begin position="1"/>
        <end position="61"/>
    </location>
</feature>
<proteinExistence type="predicted"/>
<dbReference type="InterPro" id="IPR050142">
    <property type="entry name" value="MADS-box/MEF2_TF"/>
</dbReference>
<organism evidence="7 8">
    <name type="scientific">Phtheirospermum japonicum</name>
    <dbReference type="NCBI Taxonomy" id="374723"/>
    <lineage>
        <taxon>Eukaryota</taxon>
        <taxon>Viridiplantae</taxon>
        <taxon>Streptophyta</taxon>
        <taxon>Embryophyta</taxon>
        <taxon>Tracheophyta</taxon>
        <taxon>Spermatophyta</taxon>
        <taxon>Magnoliopsida</taxon>
        <taxon>eudicotyledons</taxon>
        <taxon>Gunneridae</taxon>
        <taxon>Pentapetalae</taxon>
        <taxon>asterids</taxon>
        <taxon>lamiids</taxon>
        <taxon>Lamiales</taxon>
        <taxon>Orobanchaceae</taxon>
        <taxon>Orobanchaceae incertae sedis</taxon>
        <taxon>Phtheirospermum</taxon>
    </lineage>
</organism>
<dbReference type="Pfam" id="PF00319">
    <property type="entry name" value="SRF-TF"/>
    <property type="match status" value="1"/>
</dbReference>
<dbReference type="GO" id="GO:0005634">
    <property type="term" value="C:nucleus"/>
    <property type="evidence" value="ECO:0007669"/>
    <property type="project" value="UniProtKB-SubCell"/>
</dbReference>
<evidence type="ECO:0000256" key="2">
    <source>
        <dbReference type="ARBA" id="ARBA00023015"/>
    </source>
</evidence>
<keyword evidence="2" id="KW-0805">Transcription regulation</keyword>
<sequence length="62" mass="7283">MGRSKLPINKIENTTNHQVTFSKRRYGLNKKDYEIDILCDIALTLIMLSHSRHLSHFSGRKR</sequence>
<evidence type="ECO:0000256" key="4">
    <source>
        <dbReference type="ARBA" id="ARBA00023163"/>
    </source>
</evidence>